<name>A0ABW8TFD6_9CLOT</name>
<dbReference type="Pfam" id="PF13154">
    <property type="entry name" value="DUF3991"/>
    <property type="match status" value="1"/>
</dbReference>
<protein>
    <submittedName>
        <fullName evidence="2">DUF3991 domain-containing protein</fullName>
    </submittedName>
</protein>
<proteinExistence type="predicted"/>
<sequence>MALISKDKINEARSIDFKEFLEREEGFNFIKEGTNYYRCREHSSLILKYKNGILTYCWTSMLQKGDIIQYVKENITNNNFRRAVEYLLNGYFKEANSTEYKPKIIKGEKSNIEICYACNMKRAYAYLCKTRGINPSIVNELIRKKLISQDNRNNLIFKYLDEKGTVVGAELVGTNTFRRFKSVEKNSDENYGFSLNNGDRIEKLIVFEASIDLLSFLQINYESIQESLLLGLGGAEKIKKIDTYIKQYKDIREIIICTDNDSAGDKAFHKIKMIYSNNYNIVDGRSSLKTTNTKDFNELLLQKAILA</sequence>
<evidence type="ECO:0000313" key="3">
    <source>
        <dbReference type="Proteomes" id="UP001623592"/>
    </source>
</evidence>
<dbReference type="CDD" id="cd01029">
    <property type="entry name" value="TOPRIM_primases"/>
    <property type="match status" value="1"/>
</dbReference>
<keyword evidence="3" id="KW-1185">Reference proteome</keyword>
<dbReference type="SUPFAM" id="SSF56731">
    <property type="entry name" value="DNA primase core"/>
    <property type="match status" value="1"/>
</dbReference>
<dbReference type="Pfam" id="PF13155">
    <property type="entry name" value="Toprim_2"/>
    <property type="match status" value="1"/>
</dbReference>
<dbReference type="Proteomes" id="UP001623592">
    <property type="component" value="Unassembled WGS sequence"/>
</dbReference>
<evidence type="ECO:0000313" key="2">
    <source>
        <dbReference type="EMBL" id="MFL0251158.1"/>
    </source>
</evidence>
<dbReference type="Gene3D" id="3.40.1360.10">
    <property type="match status" value="1"/>
</dbReference>
<reference evidence="2 3" key="1">
    <citation type="submission" date="2024-11" db="EMBL/GenBank/DDBJ databases">
        <authorList>
            <person name="Heng Y.C."/>
            <person name="Lim A.C.H."/>
            <person name="Lee J.K.Y."/>
            <person name="Kittelmann S."/>
        </authorList>
    </citation>
    <scope>NUCLEOTIDE SEQUENCE [LARGE SCALE GENOMIC DNA]</scope>
    <source>
        <strain evidence="2 3">WILCCON 0114</strain>
    </source>
</reference>
<dbReference type="EMBL" id="JBJIAA010000009">
    <property type="protein sequence ID" value="MFL0251158.1"/>
    <property type="molecule type" value="Genomic_DNA"/>
</dbReference>
<accession>A0ABW8TFD6</accession>
<dbReference type="InterPro" id="IPR025054">
    <property type="entry name" value="DUF3991"/>
</dbReference>
<dbReference type="InterPro" id="IPR034154">
    <property type="entry name" value="TOPRIM_DnaG/twinkle"/>
</dbReference>
<gene>
    <name evidence="2" type="ORF">ACJDT4_12045</name>
</gene>
<evidence type="ECO:0000259" key="1">
    <source>
        <dbReference type="Pfam" id="PF13154"/>
    </source>
</evidence>
<dbReference type="RefSeq" id="WP_406787814.1">
    <property type="nucleotide sequence ID" value="NZ_JBJIAA010000009.1"/>
</dbReference>
<feature type="domain" description="DUF3991" evidence="1">
    <location>
        <begin position="125"/>
        <end position="197"/>
    </location>
</feature>
<organism evidence="2 3">
    <name type="scientific">Clostridium neuense</name>
    <dbReference type="NCBI Taxonomy" id="1728934"/>
    <lineage>
        <taxon>Bacteria</taxon>
        <taxon>Bacillati</taxon>
        <taxon>Bacillota</taxon>
        <taxon>Clostridia</taxon>
        <taxon>Eubacteriales</taxon>
        <taxon>Clostridiaceae</taxon>
        <taxon>Clostridium</taxon>
    </lineage>
</organism>
<comment type="caution">
    <text evidence="2">The sequence shown here is derived from an EMBL/GenBank/DDBJ whole genome shotgun (WGS) entry which is preliminary data.</text>
</comment>